<protein>
    <submittedName>
        <fullName evidence="2">Uncharacterized protein</fullName>
    </submittedName>
</protein>
<reference evidence="2" key="1">
    <citation type="submission" date="2020-03" db="EMBL/GenBank/DDBJ databases">
        <title>Five strains of Vibrio campbellii isolated from Mariana Trench.</title>
        <authorList>
            <person name="Liang J."/>
            <person name="Zhang X.-H."/>
        </authorList>
    </citation>
    <scope>NUCLEOTIDE SEQUENCE</scope>
    <source>
        <strain evidence="2">LJC014</strain>
    </source>
</reference>
<dbReference type="RefSeq" id="WP_005531939.1">
    <property type="nucleotide sequence ID" value="NZ_CP030789.1"/>
</dbReference>
<organism evidence="2 3">
    <name type="scientific">Vibrio campbellii</name>
    <dbReference type="NCBI Taxonomy" id="680"/>
    <lineage>
        <taxon>Bacteria</taxon>
        <taxon>Pseudomonadati</taxon>
        <taxon>Pseudomonadota</taxon>
        <taxon>Gammaproteobacteria</taxon>
        <taxon>Vibrionales</taxon>
        <taxon>Vibrionaceae</taxon>
        <taxon>Vibrio</taxon>
    </lineage>
</organism>
<dbReference type="Proteomes" id="UP001058687">
    <property type="component" value="Chromosome 2"/>
</dbReference>
<evidence type="ECO:0000313" key="3">
    <source>
        <dbReference type="Proteomes" id="UP001058687"/>
    </source>
</evidence>
<evidence type="ECO:0000313" key="2">
    <source>
        <dbReference type="EMBL" id="UTZ29315.1"/>
    </source>
</evidence>
<dbReference type="AlphaFoldDB" id="A0AAE9N2H7"/>
<gene>
    <name evidence="2" type="ORF">HB761_22070</name>
</gene>
<proteinExistence type="predicted"/>
<accession>A0AAE9N2H7</accession>
<name>A0AAE9N2H7_9VIBR</name>
<sequence>MPLNINSNAVSKSNIQHETTTQTEAKIGDKSVKASETSSNATLLARTQDLPIMSQKELRRTQKHDLVSDLVSLVEAGRGGERALMNSAFENTFEKLGVLMIKVEADENLKDILANSKGFSRKPSGGITGTDIDNKNLYQFLKAHTSRDSADSETFCLQSMVKDVKSWTMQAIDKQDNSFNSIQKKAFKERLEKANEVGADEYRKNPAMREPETVEEAAQYLYFAAGLFGSEKDWLELAKEPTQELFGAVANISYARAKGIYEKNVINGIYS</sequence>
<evidence type="ECO:0000256" key="1">
    <source>
        <dbReference type="SAM" id="MobiDB-lite"/>
    </source>
</evidence>
<feature type="compositionally biased region" description="Polar residues" evidence="1">
    <location>
        <begin position="1"/>
        <end position="24"/>
    </location>
</feature>
<feature type="region of interest" description="Disordered" evidence="1">
    <location>
        <begin position="1"/>
        <end position="33"/>
    </location>
</feature>
<dbReference type="EMBL" id="CP050468">
    <property type="protein sequence ID" value="UTZ29315.1"/>
    <property type="molecule type" value="Genomic_DNA"/>
</dbReference>